<evidence type="ECO:0000259" key="1">
    <source>
        <dbReference type="PROSITE" id="PS51186"/>
    </source>
</evidence>
<dbReference type="Proteomes" id="UP001165587">
    <property type="component" value="Unassembled WGS sequence"/>
</dbReference>
<dbReference type="EMBL" id="JANLCK010000007">
    <property type="protein sequence ID" value="MCS5726980.1"/>
    <property type="molecule type" value="Genomic_DNA"/>
</dbReference>
<protein>
    <submittedName>
        <fullName evidence="2">GNAT family N-acetyltransferase</fullName>
    </submittedName>
</protein>
<name>A0AA42BTZ3_9MICO</name>
<dbReference type="GO" id="GO:0016747">
    <property type="term" value="F:acyltransferase activity, transferring groups other than amino-acyl groups"/>
    <property type="evidence" value="ECO:0007669"/>
    <property type="project" value="InterPro"/>
</dbReference>
<accession>A0AA42BTZ3</accession>
<organism evidence="2 3">
    <name type="scientific">Herbiconiux oxytropis</name>
    <dbReference type="NCBI Taxonomy" id="2970915"/>
    <lineage>
        <taxon>Bacteria</taxon>
        <taxon>Bacillati</taxon>
        <taxon>Actinomycetota</taxon>
        <taxon>Actinomycetes</taxon>
        <taxon>Micrococcales</taxon>
        <taxon>Microbacteriaceae</taxon>
        <taxon>Herbiconiux</taxon>
    </lineage>
</organism>
<keyword evidence="3" id="KW-1185">Reference proteome</keyword>
<gene>
    <name evidence="2" type="ORF">N1028_13850</name>
</gene>
<dbReference type="RefSeq" id="WP_259529933.1">
    <property type="nucleotide sequence ID" value="NZ_JANLCK010000007.1"/>
</dbReference>
<dbReference type="PROSITE" id="PS51186">
    <property type="entry name" value="GNAT"/>
    <property type="match status" value="1"/>
</dbReference>
<reference evidence="2" key="1">
    <citation type="submission" date="2022-08" db="EMBL/GenBank/DDBJ databases">
        <authorList>
            <person name="Deng Y."/>
            <person name="Han X.-F."/>
            <person name="Zhang Y.-Q."/>
        </authorList>
    </citation>
    <scope>NUCLEOTIDE SEQUENCE</scope>
    <source>
        <strain evidence="2">CPCC 203407</strain>
    </source>
</reference>
<comment type="caution">
    <text evidence="2">The sequence shown here is derived from an EMBL/GenBank/DDBJ whole genome shotgun (WGS) entry which is preliminary data.</text>
</comment>
<dbReference type="Pfam" id="PF00583">
    <property type="entry name" value="Acetyltransf_1"/>
    <property type="match status" value="1"/>
</dbReference>
<dbReference type="InterPro" id="IPR016181">
    <property type="entry name" value="Acyl_CoA_acyltransferase"/>
</dbReference>
<sequence length="337" mass="34961">MTDAGLLESRLPEGWWAEPVRAAHHPALAAFIDAVPSHGRKFPATAAGVADVFAHSVPSHSLVLRDASGDIGGYTVLYEAADDSSVVNAGAGIGDDAPEGLAAAAVAALVAGFTESAPSKRSLRVFSTVDPSPLSAALAAAGFGIEASFWGKRRAVAVTDAALPSVPGITVLGWAEVEARGLGELVRQAQHETFLHHFGELSKDEAAWRHHLAGPVFEPRFSFAALAGADDPVVAGGGVLGGVQVAGYALGSNYTDDALGHREVNAHTDYIGVRAPWRRRGIARLLLAHVWHAALEAGLPAASLGVDTANEHDAAALYDALGYRTLHHNAAWSLTVP</sequence>
<evidence type="ECO:0000313" key="2">
    <source>
        <dbReference type="EMBL" id="MCS5726980.1"/>
    </source>
</evidence>
<dbReference type="InterPro" id="IPR000182">
    <property type="entry name" value="GNAT_dom"/>
</dbReference>
<dbReference type="AlphaFoldDB" id="A0AA42BTZ3"/>
<proteinExistence type="predicted"/>
<dbReference type="CDD" id="cd04301">
    <property type="entry name" value="NAT_SF"/>
    <property type="match status" value="1"/>
</dbReference>
<dbReference type="SUPFAM" id="SSF55729">
    <property type="entry name" value="Acyl-CoA N-acyltransferases (Nat)"/>
    <property type="match status" value="1"/>
</dbReference>
<feature type="domain" description="N-acetyltransferase" evidence="1">
    <location>
        <begin position="184"/>
        <end position="337"/>
    </location>
</feature>
<dbReference type="Gene3D" id="3.40.630.30">
    <property type="match status" value="1"/>
</dbReference>
<evidence type="ECO:0000313" key="3">
    <source>
        <dbReference type="Proteomes" id="UP001165587"/>
    </source>
</evidence>